<dbReference type="Pfam" id="PF00126">
    <property type="entry name" value="HTH_1"/>
    <property type="match status" value="1"/>
</dbReference>
<organism evidence="6 7">
    <name type="scientific">Ignavigranum ruoffiae</name>
    <dbReference type="NCBI Taxonomy" id="89093"/>
    <lineage>
        <taxon>Bacteria</taxon>
        <taxon>Bacillati</taxon>
        <taxon>Bacillota</taxon>
        <taxon>Bacilli</taxon>
        <taxon>Lactobacillales</taxon>
        <taxon>Aerococcaceae</taxon>
        <taxon>Ignavigranum</taxon>
    </lineage>
</organism>
<evidence type="ECO:0000313" key="7">
    <source>
        <dbReference type="Proteomes" id="UP000198833"/>
    </source>
</evidence>
<dbReference type="Gene3D" id="3.40.190.290">
    <property type="match status" value="1"/>
</dbReference>
<dbReference type="PANTHER" id="PTHR30419:SF8">
    <property type="entry name" value="NITROGEN ASSIMILATION TRANSCRIPTIONAL ACTIVATOR-RELATED"/>
    <property type="match status" value="1"/>
</dbReference>
<dbReference type="Gene3D" id="1.10.10.10">
    <property type="entry name" value="Winged helix-like DNA-binding domain superfamily/Winged helix DNA-binding domain"/>
    <property type="match status" value="1"/>
</dbReference>
<protein>
    <submittedName>
        <fullName evidence="6">DNA-binding transcriptional regulator, LysR family</fullName>
    </submittedName>
</protein>
<dbReference type="GO" id="GO:0003700">
    <property type="term" value="F:DNA-binding transcription factor activity"/>
    <property type="evidence" value="ECO:0007669"/>
    <property type="project" value="InterPro"/>
</dbReference>
<keyword evidence="4" id="KW-0804">Transcription</keyword>
<dbReference type="InterPro" id="IPR050950">
    <property type="entry name" value="HTH-type_LysR_regulators"/>
</dbReference>
<dbReference type="SUPFAM" id="SSF46785">
    <property type="entry name" value="Winged helix' DNA-binding domain"/>
    <property type="match status" value="1"/>
</dbReference>
<dbReference type="STRING" id="89093.SAMN04488558_10563"/>
<dbReference type="InterPro" id="IPR000847">
    <property type="entry name" value="LysR_HTH_N"/>
</dbReference>
<evidence type="ECO:0000313" key="6">
    <source>
        <dbReference type="EMBL" id="SEQ09901.1"/>
    </source>
</evidence>
<keyword evidence="7" id="KW-1185">Reference proteome</keyword>
<dbReference type="GO" id="GO:0005829">
    <property type="term" value="C:cytosol"/>
    <property type="evidence" value="ECO:0007669"/>
    <property type="project" value="TreeGrafter"/>
</dbReference>
<dbReference type="OrthoDB" id="9803735at2"/>
<dbReference type="PROSITE" id="PS50931">
    <property type="entry name" value="HTH_LYSR"/>
    <property type="match status" value="1"/>
</dbReference>
<dbReference type="InterPro" id="IPR036388">
    <property type="entry name" value="WH-like_DNA-bd_sf"/>
</dbReference>
<dbReference type="CDD" id="cd05466">
    <property type="entry name" value="PBP2_LTTR_substrate"/>
    <property type="match status" value="1"/>
</dbReference>
<keyword evidence="2" id="KW-0805">Transcription regulation</keyword>
<dbReference type="PANTHER" id="PTHR30419">
    <property type="entry name" value="HTH-TYPE TRANSCRIPTIONAL REGULATOR YBHD"/>
    <property type="match status" value="1"/>
</dbReference>
<dbReference type="EMBL" id="FOEN01000005">
    <property type="protein sequence ID" value="SEQ09901.1"/>
    <property type="molecule type" value="Genomic_DNA"/>
</dbReference>
<feature type="domain" description="HTH lysR-type" evidence="5">
    <location>
        <begin position="1"/>
        <end position="59"/>
    </location>
</feature>
<accession>A0A1H9D976</accession>
<evidence type="ECO:0000256" key="4">
    <source>
        <dbReference type="ARBA" id="ARBA00023163"/>
    </source>
</evidence>
<dbReference type="RefSeq" id="WP_092571540.1">
    <property type="nucleotide sequence ID" value="NZ_FOEN01000005.1"/>
</dbReference>
<reference evidence="6 7" key="1">
    <citation type="submission" date="2016-10" db="EMBL/GenBank/DDBJ databases">
        <authorList>
            <person name="de Groot N.N."/>
        </authorList>
    </citation>
    <scope>NUCLEOTIDE SEQUENCE [LARGE SCALE GENOMIC DNA]</scope>
    <source>
        <strain evidence="6 7">DSM 15695</strain>
    </source>
</reference>
<dbReference type="AlphaFoldDB" id="A0A1H9D976"/>
<keyword evidence="3 6" id="KW-0238">DNA-binding</keyword>
<evidence type="ECO:0000259" key="5">
    <source>
        <dbReference type="PROSITE" id="PS50931"/>
    </source>
</evidence>
<gene>
    <name evidence="6" type="ORF">SAMN04488558_10563</name>
</gene>
<evidence type="ECO:0000256" key="3">
    <source>
        <dbReference type="ARBA" id="ARBA00023125"/>
    </source>
</evidence>
<name>A0A1H9D976_9LACT</name>
<dbReference type="Pfam" id="PF03466">
    <property type="entry name" value="LysR_substrate"/>
    <property type="match status" value="1"/>
</dbReference>
<dbReference type="GO" id="GO:0003677">
    <property type="term" value="F:DNA binding"/>
    <property type="evidence" value="ECO:0007669"/>
    <property type="project" value="UniProtKB-KW"/>
</dbReference>
<sequence>MDINSMQYLIEIVDAGFNLTAAASKLYLSQSALSQFIKTFQTDHDVSLFKRKNGRIVGFTSAGRKIYQAALEVNHKYEEFISVVEKESLRQKGTFRLGAHPTILRLFFRKFIPQFMLEYPEAFIETVEAGSLVLSEMMEDEVLHAAILSQPTHLDPDKYEQHLLGRTEVAAFMNPDHPLANKHILSWKDIDGYFYTTYNSTDGLVSEIQEKLRAHDSHAKLLISSDSWDYLIEAAEVNELIAILPTASFDMFRQNIQQVGVVEKRFSDPIAYIPTLVRQKKSKYSKLESFIFASILENFYDDKHNLRYDFLKK</sequence>
<evidence type="ECO:0000256" key="1">
    <source>
        <dbReference type="ARBA" id="ARBA00009437"/>
    </source>
</evidence>
<dbReference type="InterPro" id="IPR036390">
    <property type="entry name" value="WH_DNA-bd_sf"/>
</dbReference>
<dbReference type="Proteomes" id="UP000198833">
    <property type="component" value="Unassembled WGS sequence"/>
</dbReference>
<evidence type="ECO:0000256" key="2">
    <source>
        <dbReference type="ARBA" id="ARBA00023015"/>
    </source>
</evidence>
<proteinExistence type="inferred from homology"/>
<dbReference type="SUPFAM" id="SSF53850">
    <property type="entry name" value="Periplasmic binding protein-like II"/>
    <property type="match status" value="1"/>
</dbReference>
<dbReference type="InterPro" id="IPR005119">
    <property type="entry name" value="LysR_subst-bd"/>
</dbReference>
<comment type="similarity">
    <text evidence="1">Belongs to the LysR transcriptional regulatory family.</text>
</comment>